<comment type="caution">
    <text evidence="8">The sequence shown here is derived from an EMBL/GenBank/DDBJ whole genome shotgun (WGS) entry which is preliminary data.</text>
</comment>
<proteinExistence type="predicted"/>
<dbReference type="Gene3D" id="3.20.20.70">
    <property type="entry name" value="Aldolase class I"/>
    <property type="match status" value="1"/>
</dbReference>
<evidence type="ECO:0000256" key="6">
    <source>
        <dbReference type="ARBA" id="ARBA00023014"/>
    </source>
</evidence>
<sequence length="340" mass="38717">MLNRLLTLATNRISALPVLVLMPHSRCNCRCVMCDIWKANHNKQEINSDTLALHIDSFRKLGVKHVAFSGGEALMHDNLWKLCEQLKTIGVKITLLSTGITLKNHAKEVVHWCDEVTVSLDGSHDVHNQIRNLPRAYEKLQEGIAAIKIIKTNFRITARTVIQKLNYRDFPHILEAAKSLAVDQISFLPADLSSTAFNRENPWTQDKVVEVGLDKNETDELQDIIEKSFLDYAELYEQRFVAESKKKMLDIVQYYRASLGLIDFPAKKCNAPWVSAVIETDGEVKPCFFLPAYGNIYKHSFSEIVNSQQAIAYRKNLNMRENATCQKCVCSLHLGLRQML</sequence>
<dbReference type="PANTHER" id="PTHR11228">
    <property type="entry name" value="RADICAL SAM DOMAIN PROTEIN"/>
    <property type="match status" value="1"/>
</dbReference>
<accession>A0A364Y780</accession>
<dbReference type="InterPro" id="IPR050377">
    <property type="entry name" value="Radical_SAM_PqqE_MftC-like"/>
</dbReference>
<organism evidence="8 9">
    <name type="scientific">Pseudochryseolinea flava</name>
    <dbReference type="NCBI Taxonomy" id="2059302"/>
    <lineage>
        <taxon>Bacteria</taxon>
        <taxon>Pseudomonadati</taxon>
        <taxon>Bacteroidota</taxon>
        <taxon>Cytophagia</taxon>
        <taxon>Cytophagales</taxon>
        <taxon>Fulvivirgaceae</taxon>
        <taxon>Pseudochryseolinea</taxon>
    </lineage>
</organism>
<keyword evidence="9" id="KW-1185">Reference proteome</keyword>
<keyword evidence="2" id="KW-0004">4Fe-4S</keyword>
<dbReference type="SFLD" id="SFLDS00029">
    <property type="entry name" value="Radical_SAM"/>
    <property type="match status" value="1"/>
</dbReference>
<dbReference type="InterPro" id="IPR023885">
    <property type="entry name" value="4Fe4S-binding_SPASM_dom"/>
</dbReference>
<feature type="domain" description="Radical SAM core" evidence="7">
    <location>
        <begin position="13"/>
        <end position="230"/>
    </location>
</feature>
<dbReference type="PANTHER" id="PTHR11228:SF7">
    <property type="entry name" value="PQQA PEPTIDE CYCLASE"/>
    <property type="match status" value="1"/>
</dbReference>
<dbReference type="CDD" id="cd01335">
    <property type="entry name" value="Radical_SAM"/>
    <property type="match status" value="1"/>
</dbReference>
<dbReference type="EMBL" id="QMFY01000001">
    <property type="protein sequence ID" value="RAW02753.1"/>
    <property type="molecule type" value="Genomic_DNA"/>
</dbReference>
<evidence type="ECO:0000256" key="5">
    <source>
        <dbReference type="ARBA" id="ARBA00023004"/>
    </source>
</evidence>
<keyword evidence="5" id="KW-0408">Iron</keyword>
<dbReference type="InterPro" id="IPR013785">
    <property type="entry name" value="Aldolase_TIM"/>
</dbReference>
<dbReference type="Pfam" id="PF13186">
    <property type="entry name" value="SPASM"/>
    <property type="match status" value="1"/>
</dbReference>
<dbReference type="RefSeq" id="WP_112744969.1">
    <property type="nucleotide sequence ID" value="NZ_QMFY01000001.1"/>
</dbReference>
<name>A0A364Y780_9BACT</name>
<dbReference type="GO" id="GO:0051539">
    <property type="term" value="F:4 iron, 4 sulfur cluster binding"/>
    <property type="evidence" value="ECO:0007669"/>
    <property type="project" value="UniProtKB-KW"/>
</dbReference>
<dbReference type="SUPFAM" id="SSF102114">
    <property type="entry name" value="Radical SAM enzymes"/>
    <property type="match status" value="1"/>
</dbReference>
<reference evidence="8 9" key="1">
    <citation type="submission" date="2018-06" db="EMBL/GenBank/DDBJ databases">
        <title>Chryseolinea flavus sp. nov., a member of the phylum Bacteroidetes isolated from soil.</title>
        <authorList>
            <person name="Li Y."/>
            <person name="Wang J."/>
        </authorList>
    </citation>
    <scope>NUCLEOTIDE SEQUENCE [LARGE SCALE GENOMIC DNA]</scope>
    <source>
        <strain evidence="8 9">SDU1-6</strain>
    </source>
</reference>
<dbReference type="SFLD" id="SFLDG01386">
    <property type="entry name" value="main_SPASM_domain-containing"/>
    <property type="match status" value="1"/>
</dbReference>
<gene>
    <name evidence="8" type="ORF">DQQ10_01195</name>
</gene>
<dbReference type="InterPro" id="IPR058240">
    <property type="entry name" value="rSAM_sf"/>
</dbReference>
<dbReference type="InterPro" id="IPR017200">
    <property type="entry name" value="PqqE-like"/>
</dbReference>
<dbReference type="GO" id="GO:0003824">
    <property type="term" value="F:catalytic activity"/>
    <property type="evidence" value="ECO:0007669"/>
    <property type="project" value="InterPro"/>
</dbReference>
<dbReference type="AlphaFoldDB" id="A0A364Y780"/>
<evidence type="ECO:0000313" key="9">
    <source>
        <dbReference type="Proteomes" id="UP000251889"/>
    </source>
</evidence>
<evidence type="ECO:0000256" key="2">
    <source>
        <dbReference type="ARBA" id="ARBA00022485"/>
    </source>
</evidence>
<dbReference type="InterPro" id="IPR007197">
    <property type="entry name" value="rSAM"/>
</dbReference>
<dbReference type="Proteomes" id="UP000251889">
    <property type="component" value="Unassembled WGS sequence"/>
</dbReference>
<dbReference type="PROSITE" id="PS51918">
    <property type="entry name" value="RADICAL_SAM"/>
    <property type="match status" value="1"/>
</dbReference>
<comment type="cofactor">
    <cofactor evidence="1">
        <name>[4Fe-4S] cluster</name>
        <dbReference type="ChEBI" id="CHEBI:49883"/>
    </cofactor>
</comment>
<dbReference type="OrthoDB" id="7021155at2"/>
<keyword evidence="4" id="KW-0479">Metal-binding</keyword>
<evidence type="ECO:0000313" key="8">
    <source>
        <dbReference type="EMBL" id="RAW02753.1"/>
    </source>
</evidence>
<evidence type="ECO:0000256" key="3">
    <source>
        <dbReference type="ARBA" id="ARBA00022691"/>
    </source>
</evidence>
<evidence type="ECO:0000259" key="7">
    <source>
        <dbReference type="PROSITE" id="PS51918"/>
    </source>
</evidence>
<keyword evidence="6" id="KW-0411">Iron-sulfur</keyword>
<dbReference type="Pfam" id="PF04055">
    <property type="entry name" value="Radical_SAM"/>
    <property type="match status" value="1"/>
</dbReference>
<dbReference type="GO" id="GO:0046872">
    <property type="term" value="F:metal ion binding"/>
    <property type="evidence" value="ECO:0007669"/>
    <property type="project" value="UniProtKB-KW"/>
</dbReference>
<dbReference type="PIRSF" id="PIRSF037420">
    <property type="entry name" value="PQQ_syn_pqqE"/>
    <property type="match status" value="1"/>
</dbReference>
<evidence type="ECO:0000256" key="1">
    <source>
        <dbReference type="ARBA" id="ARBA00001966"/>
    </source>
</evidence>
<dbReference type="SFLD" id="SFLDG01067">
    <property type="entry name" value="SPASM/twitch_domain_containing"/>
    <property type="match status" value="1"/>
</dbReference>
<keyword evidence="3" id="KW-0949">S-adenosyl-L-methionine</keyword>
<evidence type="ECO:0000256" key="4">
    <source>
        <dbReference type="ARBA" id="ARBA00022723"/>
    </source>
</evidence>
<dbReference type="CDD" id="cd21109">
    <property type="entry name" value="SPASM"/>
    <property type="match status" value="1"/>
</dbReference>
<protein>
    <submittedName>
        <fullName evidence="8">Radical SAM protein</fullName>
    </submittedName>
</protein>